<feature type="transmembrane region" description="Helical" evidence="5">
    <location>
        <begin position="401"/>
        <end position="419"/>
    </location>
</feature>
<sequence>MEDTDHSMHLEYISKDVTDQLSLSARYLDLDTVDIARMVSETMLEARYICAKVNLPDPRVFNVTWHVNSILQRLLHMNLEDDGSCSENLTDACRYAPCMFLLLPFNNQPPTLLCSSDRSRHLNQFLERDWFIAHLIFAAANLHVTCWEDMEAAMQKILWLDGYIDCMFAQLWEDIECLSRDRNAYNPYSAVLFRPQCDGGGGRFAQSIAGQSENMVSLGAKIRAKIRKDPNLPRLGRGIKLGLRGLRAGAGTYFSDKVPVFQWISVYSPKWIIDDALAGSSVGLLLLPQALMYSMVAGVPIQQALFASWLPGLIYAFMGTSRDISLGPTFSSALFTGIVVKDLGIFGVPAPIAVSAVSFSLGLWSMAFGMLKLGFLFDFISLPMSLGFAMGTALVVSNSQIPAILGLNGITIIFSEMMPQIIKQIKETRPLTVFIAFVSIVILTATTYVASKWGKKNGYIRFWTNSRNLVVLGLFTGMSYYVNNGLQFPMFSVLGPVNATIPAPSLPKGRLVSQLVMAMFSLMTSTALEHVTLAKAFAYKNGYTIDASQEVFSIGVANIVNSLFGGLPVGGGDMARASVNATSGVKSPLSGLFTSFTVILGMYALGPSLTFMPLATVAAVIAVTVLDQQPAQALMGKYWKTSFVDFVTLFLAFTMTFMGSAAVGIGMAFCFAAFYTLMRVMFSRPGSLVSIDLESKYTNDTPPWWAKEDRVPPGSQVIRLETDAIWLNAERLKRHIMDTVYTYQSGVPRGKSAAKRRVWNYRRDKHIAKLRRKARVNDTDTFIPRLRVVILDLTSTSFIDSCAIQILEEIKLELRAYAGEGVEFRFVGMNTNVRRRFARAGWKIVSPNGNHQEPVIGLALGGEEMESEKEKEDDRVKDLWFEFLPHAIQHISPTGPEGYDFEEVSVRVNMKKF</sequence>
<dbReference type="GeneID" id="18757646"/>
<dbReference type="OrthoDB" id="288203at2759"/>
<keyword evidence="2 5" id="KW-0812">Transmembrane</keyword>
<dbReference type="InParanoid" id="K1Y3L4"/>
<feature type="transmembrane region" description="Helical" evidence="5">
    <location>
        <begin position="646"/>
        <end position="675"/>
    </location>
</feature>
<comment type="subcellular location">
    <subcellularLocation>
        <location evidence="1">Membrane</location>
        <topology evidence="1">Multi-pass membrane protein</topology>
    </subcellularLocation>
</comment>
<feature type="transmembrane region" description="Helical" evidence="5">
    <location>
        <begin position="596"/>
        <end position="626"/>
    </location>
</feature>
<dbReference type="InterPro" id="IPR011547">
    <property type="entry name" value="SLC26A/SulP_dom"/>
</dbReference>
<dbReference type="GO" id="GO:0016020">
    <property type="term" value="C:membrane"/>
    <property type="evidence" value="ECO:0007669"/>
    <property type="project" value="UniProtKB-SubCell"/>
</dbReference>
<feature type="transmembrane region" description="Helical" evidence="5">
    <location>
        <begin position="290"/>
        <end position="317"/>
    </location>
</feature>
<evidence type="ECO:0000313" key="7">
    <source>
        <dbReference type="EMBL" id="EKD19759.1"/>
    </source>
</evidence>
<gene>
    <name evidence="7" type="ORF">MBM_01711</name>
</gene>
<keyword evidence="3 5" id="KW-1133">Transmembrane helix</keyword>
<evidence type="ECO:0000259" key="6">
    <source>
        <dbReference type="PROSITE" id="PS50801"/>
    </source>
</evidence>
<dbReference type="Gene3D" id="3.30.750.24">
    <property type="entry name" value="STAS domain"/>
    <property type="match status" value="1"/>
</dbReference>
<dbReference type="eggNOG" id="KOG0236">
    <property type="taxonomic scope" value="Eukaryota"/>
</dbReference>
<keyword evidence="4 5" id="KW-0472">Membrane</keyword>
<dbReference type="Proteomes" id="UP000006753">
    <property type="component" value="Unassembled WGS sequence"/>
</dbReference>
<dbReference type="Pfam" id="PF01740">
    <property type="entry name" value="STAS"/>
    <property type="match status" value="1"/>
</dbReference>
<evidence type="ECO:0000256" key="5">
    <source>
        <dbReference type="SAM" id="Phobius"/>
    </source>
</evidence>
<dbReference type="Pfam" id="PF00916">
    <property type="entry name" value="Sulfate_transp"/>
    <property type="match status" value="1"/>
</dbReference>
<evidence type="ECO:0000256" key="1">
    <source>
        <dbReference type="ARBA" id="ARBA00004141"/>
    </source>
</evidence>
<dbReference type="InterPro" id="IPR036513">
    <property type="entry name" value="STAS_dom_sf"/>
</dbReference>
<evidence type="ECO:0000313" key="8">
    <source>
        <dbReference type="Proteomes" id="UP000006753"/>
    </source>
</evidence>
<feature type="transmembrane region" description="Helical" evidence="5">
    <location>
        <begin position="375"/>
        <end position="395"/>
    </location>
</feature>
<protein>
    <submittedName>
        <fullName evidence="7">Sulfate permease</fullName>
    </submittedName>
</protein>
<dbReference type="InterPro" id="IPR001902">
    <property type="entry name" value="SLC26A/SulP_fam"/>
</dbReference>
<reference evidence="7 8" key="1">
    <citation type="journal article" date="2012" name="BMC Genomics">
        <title>Sequencing the genome of Marssonina brunnea reveals fungus-poplar co-evolution.</title>
        <authorList>
            <person name="Zhu S."/>
            <person name="Cao Y.-Z."/>
            <person name="Jiang C."/>
            <person name="Tan B.-Y."/>
            <person name="Wang Z."/>
            <person name="Feng S."/>
            <person name="Zhang L."/>
            <person name="Su X.-H."/>
            <person name="Brejova B."/>
            <person name="Vinar T."/>
            <person name="Xu M."/>
            <person name="Wang M.-X."/>
            <person name="Zhang S.-G."/>
            <person name="Huang M.-R."/>
            <person name="Wu R."/>
            <person name="Zhou Y."/>
        </authorList>
    </citation>
    <scope>NUCLEOTIDE SEQUENCE [LARGE SCALE GENOMIC DNA]</scope>
    <source>
        <strain evidence="7 8">MB_m1</strain>
    </source>
</reference>
<dbReference type="AlphaFoldDB" id="K1Y3L4"/>
<feature type="transmembrane region" description="Helical" evidence="5">
    <location>
        <begin position="346"/>
        <end position="368"/>
    </location>
</feature>
<evidence type="ECO:0000256" key="2">
    <source>
        <dbReference type="ARBA" id="ARBA00022692"/>
    </source>
</evidence>
<dbReference type="HOGENOM" id="CLU_318578_0_0_1"/>
<name>K1Y3L4_MARBU</name>
<proteinExistence type="predicted"/>
<evidence type="ECO:0000256" key="3">
    <source>
        <dbReference type="ARBA" id="ARBA00022989"/>
    </source>
</evidence>
<keyword evidence="8" id="KW-1185">Reference proteome</keyword>
<feature type="domain" description="STAS" evidence="6">
    <location>
        <begin position="713"/>
        <end position="841"/>
    </location>
</feature>
<evidence type="ECO:0000256" key="4">
    <source>
        <dbReference type="ARBA" id="ARBA00023136"/>
    </source>
</evidence>
<dbReference type="STRING" id="1072389.K1Y3L4"/>
<organism evidence="7 8">
    <name type="scientific">Marssonina brunnea f. sp. multigermtubi (strain MB_m1)</name>
    <name type="common">Marssonina leaf spot fungus</name>
    <dbReference type="NCBI Taxonomy" id="1072389"/>
    <lineage>
        <taxon>Eukaryota</taxon>
        <taxon>Fungi</taxon>
        <taxon>Dikarya</taxon>
        <taxon>Ascomycota</taxon>
        <taxon>Pezizomycotina</taxon>
        <taxon>Leotiomycetes</taxon>
        <taxon>Helotiales</taxon>
        <taxon>Drepanopezizaceae</taxon>
        <taxon>Drepanopeziza</taxon>
    </lineage>
</organism>
<dbReference type="GO" id="GO:0055085">
    <property type="term" value="P:transmembrane transport"/>
    <property type="evidence" value="ECO:0007669"/>
    <property type="project" value="InterPro"/>
</dbReference>
<dbReference type="PANTHER" id="PTHR11814">
    <property type="entry name" value="SULFATE TRANSPORTER"/>
    <property type="match status" value="1"/>
</dbReference>
<dbReference type="EMBL" id="JH921430">
    <property type="protein sequence ID" value="EKD19759.1"/>
    <property type="molecule type" value="Genomic_DNA"/>
</dbReference>
<dbReference type="InterPro" id="IPR002645">
    <property type="entry name" value="STAS_dom"/>
</dbReference>
<dbReference type="PROSITE" id="PS50801">
    <property type="entry name" value="STAS"/>
    <property type="match status" value="1"/>
</dbReference>
<feature type="transmembrane region" description="Helical" evidence="5">
    <location>
        <begin position="431"/>
        <end position="450"/>
    </location>
</feature>
<dbReference type="KEGG" id="mbe:MBM_01711"/>
<dbReference type="SUPFAM" id="SSF52091">
    <property type="entry name" value="SpoIIaa-like"/>
    <property type="match status" value="1"/>
</dbReference>
<accession>K1Y3L4</accession>
<dbReference type="CDD" id="cd07042">
    <property type="entry name" value="STAS_SulP_like_sulfate_transporter"/>
    <property type="match status" value="1"/>
</dbReference>
<feature type="transmembrane region" description="Helical" evidence="5">
    <location>
        <begin position="462"/>
        <end position="482"/>
    </location>
</feature>
<dbReference type="OMA" id="LEARYIC"/>